<keyword evidence="10" id="KW-1185">Reference proteome</keyword>
<dbReference type="EC" id="5.2.1.8" evidence="7"/>
<evidence type="ECO:0000313" key="10">
    <source>
        <dbReference type="Proteomes" id="UP000537141"/>
    </source>
</evidence>
<dbReference type="FunFam" id="2.40.100.10:FF:000004">
    <property type="entry name" value="Peptidyl-prolyl cis-trans isomerase"/>
    <property type="match status" value="1"/>
</dbReference>
<reference evidence="9 10" key="1">
    <citation type="submission" date="2020-08" db="EMBL/GenBank/DDBJ databases">
        <title>Genomic Encyclopedia of Type Strains, Phase IV (KMG-IV): sequencing the most valuable type-strain genomes for metagenomic binning, comparative biology and taxonomic classification.</title>
        <authorList>
            <person name="Goeker M."/>
        </authorList>
    </citation>
    <scope>NUCLEOTIDE SEQUENCE [LARGE SCALE GENOMIC DNA]</scope>
    <source>
        <strain evidence="9 10">DSM 26287</strain>
    </source>
</reference>
<name>A0A7X0TTL4_9GAMM</name>
<accession>A0A7X0TTL4</accession>
<dbReference type="Gene3D" id="2.40.100.10">
    <property type="entry name" value="Cyclophilin-like"/>
    <property type="match status" value="1"/>
</dbReference>
<dbReference type="SUPFAM" id="SSF50891">
    <property type="entry name" value="Cyclophilin-like"/>
    <property type="match status" value="1"/>
</dbReference>
<evidence type="ECO:0000259" key="8">
    <source>
        <dbReference type="PROSITE" id="PS50072"/>
    </source>
</evidence>
<keyword evidence="4" id="KW-0963">Cytoplasm</keyword>
<evidence type="ECO:0000256" key="2">
    <source>
        <dbReference type="ARBA" id="ARBA00004496"/>
    </source>
</evidence>
<evidence type="ECO:0000256" key="7">
    <source>
        <dbReference type="RuleBase" id="RU363019"/>
    </source>
</evidence>
<dbReference type="Pfam" id="PF00160">
    <property type="entry name" value="Pro_isomerase"/>
    <property type="match status" value="1"/>
</dbReference>
<comment type="catalytic activity">
    <reaction evidence="7">
        <text>[protein]-peptidylproline (omega=180) = [protein]-peptidylproline (omega=0)</text>
        <dbReference type="Rhea" id="RHEA:16237"/>
        <dbReference type="Rhea" id="RHEA-COMP:10747"/>
        <dbReference type="Rhea" id="RHEA-COMP:10748"/>
        <dbReference type="ChEBI" id="CHEBI:83833"/>
        <dbReference type="ChEBI" id="CHEBI:83834"/>
        <dbReference type="EC" id="5.2.1.8"/>
    </reaction>
</comment>
<comment type="function">
    <text evidence="1 7">PPIases accelerate the folding of proteins. It catalyzes the cis-trans isomerization of proline imidic peptide bonds in oligopeptides.</text>
</comment>
<dbReference type="AlphaFoldDB" id="A0A7X0TTL4"/>
<dbReference type="GO" id="GO:0003755">
    <property type="term" value="F:peptidyl-prolyl cis-trans isomerase activity"/>
    <property type="evidence" value="ECO:0007669"/>
    <property type="project" value="UniProtKB-UniRule"/>
</dbReference>
<dbReference type="CDD" id="cd01920">
    <property type="entry name" value="cyclophilin_EcCYP_like"/>
    <property type="match status" value="1"/>
</dbReference>
<evidence type="ECO:0000256" key="4">
    <source>
        <dbReference type="ARBA" id="ARBA00022490"/>
    </source>
</evidence>
<dbReference type="GO" id="GO:0005737">
    <property type="term" value="C:cytoplasm"/>
    <property type="evidence" value="ECO:0007669"/>
    <property type="project" value="UniProtKB-SubCell"/>
</dbReference>
<comment type="subcellular location">
    <subcellularLocation>
        <location evidence="2">Cytoplasm</location>
    </subcellularLocation>
</comment>
<evidence type="ECO:0000256" key="1">
    <source>
        <dbReference type="ARBA" id="ARBA00002388"/>
    </source>
</evidence>
<protein>
    <recommendedName>
        <fullName evidence="7">Peptidyl-prolyl cis-trans isomerase</fullName>
        <shortName evidence="7">PPIase</shortName>
        <ecNumber evidence="7">5.2.1.8</ecNumber>
    </recommendedName>
</protein>
<dbReference type="PANTHER" id="PTHR43246">
    <property type="entry name" value="PEPTIDYL-PROLYL CIS-TRANS ISOMERASE CYP38, CHLOROPLASTIC"/>
    <property type="match status" value="1"/>
</dbReference>
<dbReference type="InterPro" id="IPR044665">
    <property type="entry name" value="E_coli_cyclophilin_A-like"/>
</dbReference>
<dbReference type="PROSITE" id="PS50072">
    <property type="entry name" value="CSA_PPIASE_2"/>
    <property type="match status" value="1"/>
</dbReference>
<keyword evidence="5 7" id="KW-0697">Rotamase</keyword>
<gene>
    <name evidence="9" type="ORF">HNQ55_001892</name>
</gene>
<comment type="similarity">
    <text evidence="3 7">Belongs to the cyclophilin-type PPIase family.</text>
</comment>
<keyword evidence="6 7" id="KW-0413">Isomerase</keyword>
<dbReference type="Proteomes" id="UP000537141">
    <property type="component" value="Unassembled WGS sequence"/>
</dbReference>
<evidence type="ECO:0000256" key="5">
    <source>
        <dbReference type="ARBA" id="ARBA00023110"/>
    </source>
</evidence>
<evidence type="ECO:0000256" key="6">
    <source>
        <dbReference type="ARBA" id="ARBA00023235"/>
    </source>
</evidence>
<dbReference type="InterPro" id="IPR029000">
    <property type="entry name" value="Cyclophilin-like_dom_sf"/>
</dbReference>
<organism evidence="9 10">
    <name type="scientific">Thalassotalea piscium</name>
    <dbReference type="NCBI Taxonomy" id="1230533"/>
    <lineage>
        <taxon>Bacteria</taxon>
        <taxon>Pseudomonadati</taxon>
        <taxon>Pseudomonadota</taxon>
        <taxon>Gammaproteobacteria</taxon>
        <taxon>Alteromonadales</taxon>
        <taxon>Colwelliaceae</taxon>
        <taxon>Thalassotalea</taxon>
    </lineage>
</organism>
<feature type="domain" description="PPIase cyclophilin-type" evidence="8">
    <location>
        <begin position="41"/>
        <end position="205"/>
    </location>
</feature>
<dbReference type="InterPro" id="IPR002130">
    <property type="entry name" value="Cyclophilin-type_PPIase_dom"/>
</dbReference>
<dbReference type="PROSITE" id="PS00170">
    <property type="entry name" value="CSA_PPIASE_1"/>
    <property type="match status" value="1"/>
</dbReference>
<dbReference type="PRINTS" id="PR00153">
    <property type="entry name" value="CSAPPISMRASE"/>
</dbReference>
<dbReference type="GO" id="GO:0006457">
    <property type="term" value="P:protein folding"/>
    <property type="evidence" value="ECO:0007669"/>
    <property type="project" value="InterPro"/>
</dbReference>
<dbReference type="EMBL" id="JACHHU010000013">
    <property type="protein sequence ID" value="MBB6543377.1"/>
    <property type="molecule type" value="Genomic_DNA"/>
</dbReference>
<comment type="caution">
    <text evidence="9">The sequence shown here is derived from an EMBL/GenBank/DDBJ whole genome shotgun (WGS) entry which is preliminary data.</text>
</comment>
<proteinExistence type="inferred from homology"/>
<evidence type="ECO:0000313" key="9">
    <source>
        <dbReference type="EMBL" id="MBB6543377.1"/>
    </source>
</evidence>
<evidence type="ECO:0000256" key="3">
    <source>
        <dbReference type="ARBA" id="ARBA00007365"/>
    </source>
</evidence>
<dbReference type="InterPro" id="IPR020892">
    <property type="entry name" value="Cyclophilin-type_PPIase_CS"/>
</dbReference>
<sequence length="206" mass="23265">MNLTNSDKNLRYCSLRKAKDHHFPLQIRSLGYNSPINFYEIKQMITFKTTMGDIKIALNFDKAPITAKNFQQYVEDGFYKGTIFHRVIKGFMVQGGGFSSGLEEKETRETIKNEASNGLSNSRGTLAMARTSDPHSASAQFFINLVDNTFLDFKSETEQGWGYCVFGEVVEGMDIVDKMTLVDTGRMGFHDDVPKEEIVVESTLVE</sequence>